<dbReference type="AlphaFoldDB" id="A0A699Z285"/>
<dbReference type="Proteomes" id="UP000485058">
    <property type="component" value="Unassembled WGS sequence"/>
</dbReference>
<evidence type="ECO:0000256" key="1">
    <source>
        <dbReference type="SAM" id="SignalP"/>
    </source>
</evidence>
<sequence length="92" mass="9731">MDSQSTATRYLALLLALAVSHLASAARDCEASGFCSLGHSKQWVGDIRTGTPASCAAGTWPAASLRAALREMLAAVSYKTCYPVSLTLRRLN</sequence>
<evidence type="ECO:0000313" key="2">
    <source>
        <dbReference type="EMBL" id="GFH13386.1"/>
    </source>
</evidence>
<reference evidence="2 3" key="1">
    <citation type="submission" date="2020-02" db="EMBL/GenBank/DDBJ databases">
        <title>Draft genome sequence of Haematococcus lacustris strain NIES-144.</title>
        <authorList>
            <person name="Morimoto D."/>
            <person name="Nakagawa S."/>
            <person name="Yoshida T."/>
            <person name="Sawayama S."/>
        </authorList>
    </citation>
    <scope>NUCLEOTIDE SEQUENCE [LARGE SCALE GENOMIC DNA]</scope>
    <source>
        <strain evidence="2 3">NIES-144</strain>
    </source>
</reference>
<name>A0A699Z285_HAELA</name>
<accession>A0A699Z285</accession>
<keyword evidence="3" id="KW-1185">Reference proteome</keyword>
<gene>
    <name evidence="2" type="ORF">HaLaN_09262</name>
</gene>
<keyword evidence="1" id="KW-0732">Signal</keyword>
<feature type="signal peptide" evidence="1">
    <location>
        <begin position="1"/>
        <end position="25"/>
    </location>
</feature>
<dbReference type="EMBL" id="BLLF01000606">
    <property type="protein sequence ID" value="GFH13386.1"/>
    <property type="molecule type" value="Genomic_DNA"/>
</dbReference>
<proteinExistence type="predicted"/>
<comment type="caution">
    <text evidence="2">The sequence shown here is derived from an EMBL/GenBank/DDBJ whole genome shotgun (WGS) entry which is preliminary data.</text>
</comment>
<organism evidence="2 3">
    <name type="scientific">Haematococcus lacustris</name>
    <name type="common">Green alga</name>
    <name type="synonym">Haematococcus pluvialis</name>
    <dbReference type="NCBI Taxonomy" id="44745"/>
    <lineage>
        <taxon>Eukaryota</taxon>
        <taxon>Viridiplantae</taxon>
        <taxon>Chlorophyta</taxon>
        <taxon>core chlorophytes</taxon>
        <taxon>Chlorophyceae</taxon>
        <taxon>CS clade</taxon>
        <taxon>Chlamydomonadales</taxon>
        <taxon>Haematococcaceae</taxon>
        <taxon>Haematococcus</taxon>
    </lineage>
</organism>
<protein>
    <submittedName>
        <fullName evidence="2">Uncharacterized protein</fullName>
    </submittedName>
</protein>
<feature type="chain" id="PRO_5025360828" evidence="1">
    <location>
        <begin position="26"/>
        <end position="92"/>
    </location>
</feature>
<evidence type="ECO:0000313" key="3">
    <source>
        <dbReference type="Proteomes" id="UP000485058"/>
    </source>
</evidence>